<evidence type="ECO:0000313" key="3">
    <source>
        <dbReference type="EMBL" id="KAB0579517.1"/>
    </source>
</evidence>
<keyword evidence="4" id="KW-1185">Reference proteome</keyword>
<feature type="signal peptide" evidence="2">
    <location>
        <begin position="1"/>
        <end position="33"/>
    </location>
</feature>
<dbReference type="Gene3D" id="2.40.160.20">
    <property type="match status" value="1"/>
</dbReference>
<dbReference type="GO" id="GO:0009279">
    <property type="term" value="C:cell outer membrane"/>
    <property type="evidence" value="ECO:0007669"/>
    <property type="project" value="UniProtKB-SubCell"/>
</dbReference>
<organism evidence="3 4">
    <name type="scientific">Ideonella dechloratans</name>
    <dbReference type="NCBI Taxonomy" id="36863"/>
    <lineage>
        <taxon>Bacteria</taxon>
        <taxon>Pseudomonadati</taxon>
        <taxon>Pseudomonadota</taxon>
        <taxon>Betaproteobacteria</taxon>
        <taxon>Burkholderiales</taxon>
        <taxon>Sphaerotilaceae</taxon>
        <taxon>Ideonella</taxon>
    </lineage>
</organism>
<reference evidence="3 4" key="1">
    <citation type="submission" date="2019-09" db="EMBL/GenBank/DDBJ databases">
        <title>Draft genome sequences of 48 bacterial type strains from the CCUG.</title>
        <authorList>
            <person name="Tunovic T."/>
            <person name="Pineiro-Iglesias B."/>
            <person name="Unosson C."/>
            <person name="Inganas E."/>
            <person name="Ohlen M."/>
            <person name="Cardew S."/>
            <person name="Jensie-Markopoulos S."/>
            <person name="Salva-Serra F."/>
            <person name="Jaen-Luchoro D."/>
            <person name="Karlsson R."/>
            <person name="Svensson-Stadler L."/>
            <person name="Chun J."/>
            <person name="Moore E."/>
        </authorList>
    </citation>
    <scope>NUCLEOTIDE SEQUENCE [LARGE SCALE GENOMIC DNA]</scope>
    <source>
        <strain evidence="3 4">CCUG 30977</strain>
    </source>
</reference>
<feature type="chain" id="PRO_5024811669" evidence="2">
    <location>
        <begin position="34"/>
        <end position="255"/>
    </location>
</feature>
<dbReference type="InterPro" id="IPR011250">
    <property type="entry name" value="OMP/PagP_B-barrel"/>
</dbReference>
<dbReference type="PANTHER" id="PTHR36920">
    <property type="match status" value="1"/>
</dbReference>
<evidence type="ECO:0000256" key="1">
    <source>
        <dbReference type="ARBA" id="ARBA00004442"/>
    </source>
</evidence>
<name>A0A643FA45_IDEDE</name>
<keyword evidence="2" id="KW-0732">Signal</keyword>
<dbReference type="GO" id="GO:0055085">
    <property type="term" value="P:transmembrane transport"/>
    <property type="evidence" value="ECO:0007669"/>
    <property type="project" value="TreeGrafter"/>
</dbReference>
<protein>
    <submittedName>
        <fullName evidence="3">OmpW family protein</fullName>
    </submittedName>
</protein>
<proteinExistence type="predicted"/>
<dbReference type="EMBL" id="VZPB01000037">
    <property type="protein sequence ID" value="KAB0579517.1"/>
    <property type="molecule type" value="Genomic_DNA"/>
</dbReference>
<gene>
    <name evidence="3" type="ORF">F7Q92_14725</name>
</gene>
<dbReference type="AlphaFoldDB" id="A0A643FA45"/>
<dbReference type="SUPFAM" id="SSF56925">
    <property type="entry name" value="OMPA-like"/>
    <property type="match status" value="1"/>
</dbReference>
<dbReference type="Proteomes" id="UP000430120">
    <property type="component" value="Unassembled WGS sequence"/>
</dbReference>
<dbReference type="PANTHER" id="PTHR36920:SF1">
    <property type="entry name" value="OUTER MEMBRANE PROTEIN W"/>
    <property type="match status" value="1"/>
</dbReference>
<evidence type="ECO:0000256" key="2">
    <source>
        <dbReference type="SAM" id="SignalP"/>
    </source>
</evidence>
<comment type="subcellular location">
    <subcellularLocation>
        <location evidence="1">Cell outer membrane</location>
    </subcellularLocation>
</comment>
<dbReference type="InterPro" id="IPR005618">
    <property type="entry name" value="OMPW"/>
</dbReference>
<dbReference type="OrthoDB" id="9807574at2"/>
<sequence length="255" mass="27092">MFFMSHFDKKTSQALRLVAVAATLGLAGLTVHAEEESALKGWSVYLGGAYIHVNVAPNHFTTDTPTPVDVAQAEHGTTAGLAVDDKATVGFGVVYRFNPKWSAELALGIPPEHSVTGTDAIQSFGQVALVKQAPPSAFLNYHFDEVLPGFSPFVGLGVNYTKFTRTRSTQAGDAAAGGPTKIKLSPSWGLTGHVGGTYQIDNHWSVVGTVAYADVKSTVTNTTEANVGDGPMTVVRKDKLNFRPLVYTLSVGYAF</sequence>
<dbReference type="Pfam" id="PF03922">
    <property type="entry name" value="OmpW"/>
    <property type="match status" value="1"/>
</dbReference>
<accession>A0A643FA45</accession>
<comment type="caution">
    <text evidence="3">The sequence shown here is derived from an EMBL/GenBank/DDBJ whole genome shotgun (WGS) entry which is preliminary data.</text>
</comment>
<evidence type="ECO:0000313" key="4">
    <source>
        <dbReference type="Proteomes" id="UP000430120"/>
    </source>
</evidence>